<dbReference type="GO" id="GO:0052621">
    <property type="term" value="F:diguanylate cyclase activity"/>
    <property type="evidence" value="ECO:0007669"/>
    <property type="project" value="TreeGrafter"/>
</dbReference>
<dbReference type="InterPro" id="IPR000160">
    <property type="entry name" value="GGDEF_dom"/>
</dbReference>
<sequence>MQIAYMFCGELNRAKVEMRHIVFTSWSEDTRASRLRELLADRCVALTHLNPEHIDGEADTLLQSVDVLIMDATERSEASSTLAERLVSAHPHLRIVALGECSHANLCLPAGSSAEAILSAIDETLEPHPPQEGALGSLHEDSVAVLEEGSRRLDFVARLDEEVAHLSLLAEDVARDAHSPRVLAQAARPVLDAAQGHGLDEVARTLEVLISQASNTPAFRETAPSILETLRAQVRAAQLESPSTTLSSESQSRALTVVVIDEDPDYLRRVTGFADQFMIPIRTATSVAEASGKVQTPLLAGVMLTPGAGDSQKSLSESIATLQNASGLPHLPLALVSDVPGTLDRVQGLWAGASHVAPRPVSAVSFSQIARRLATLRRSLQASVLVVDPRGDFASRVAEHLGERDMAIQYLPDTRTIFEALEHHRPDLVLLSTELSEMDANDVCRSLRAVASWREIPIVLFSGRCTPETRIAAYRAGADDVIETSISPDELTVRLSVRLERARQAAERSDRDLLTGLLTRRPFLEQLAARLSEVTRRQRRLVFAILDVDHFKRVNDRHGHLVGDRVLATLGRLLQDRFRIEDLRARWGGEEFVVVLVDEGLETSALALRRVLDEFSAMVFEGDQGTSFSVSFSAGLAAFPHDGQDAETLFSVADARLLRAKQNGRCRIEVGRTRSPID</sequence>
<comment type="caution">
    <text evidence="1">Lacks conserved residue(s) required for the propagation of feature annotation.</text>
</comment>
<protein>
    <submittedName>
        <fullName evidence="4">Diguanylate cyclase</fullName>
    </submittedName>
</protein>
<evidence type="ECO:0000259" key="3">
    <source>
        <dbReference type="PROSITE" id="PS50887"/>
    </source>
</evidence>
<dbReference type="PROSITE" id="PS50110">
    <property type="entry name" value="RESPONSE_REGULATORY"/>
    <property type="match status" value="1"/>
</dbReference>
<dbReference type="GO" id="GO:1902201">
    <property type="term" value="P:negative regulation of bacterial-type flagellum-dependent cell motility"/>
    <property type="evidence" value="ECO:0007669"/>
    <property type="project" value="TreeGrafter"/>
</dbReference>
<dbReference type="GO" id="GO:0043709">
    <property type="term" value="P:cell adhesion involved in single-species biofilm formation"/>
    <property type="evidence" value="ECO:0007669"/>
    <property type="project" value="TreeGrafter"/>
</dbReference>
<evidence type="ECO:0000259" key="2">
    <source>
        <dbReference type="PROSITE" id="PS50110"/>
    </source>
</evidence>
<dbReference type="SMART" id="SM00448">
    <property type="entry name" value="REC"/>
    <property type="match status" value="1"/>
</dbReference>
<name>A0A5C6XFS5_9DELT</name>
<dbReference type="PANTHER" id="PTHR45138">
    <property type="entry name" value="REGULATORY COMPONENTS OF SENSORY TRANSDUCTION SYSTEM"/>
    <property type="match status" value="1"/>
</dbReference>
<dbReference type="InterPro" id="IPR029787">
    <property type="entry name" value="Nucleotide_cyclase"/>
</dbReference>
<dbReference type="SMART" id="SM00267">
    <property type="entry name" value="GGDEF"/>
    <property type="match status" value="1"/>
</dbReference>
<dbReference type="Pfam" id="PF00072">
    <property type="entry name" value="Response_reg"/>
    <property type="match status" value="1"/>
</dbReference>
<dbReference type="InterPro" id="IPR043128">
    <property type="entry name" value="Rev_trsase/Diguanyl_cyclase"/>
</dbReference>
<organism evidence="4 5">
    <name type="scientific">Lujinxingia vulgaris</name>
    <dbReference type="NCBI Taxonomy" id="2600176"/>
    <lineage>
        <taxon>Bacteria</taxon>
        <taxon>Deltaproteobacteria</taxon>
        <taxon>Bradymonadales</taxon>
        <taxon>Lujinxingiaceae</taxon>
        <taxon>Lujinxingia</taxon>
    </lineage>
</organism>
<dbReference type="Proteomes" id="UP000321046">
    <property type="component" value="Unassembled WGS sequence"/>
</dbReference>
<dbReference type="InterPro" id="IPR001789">
    <property type="entry name" value="Sig_transdc_resp-reg_receiver"/>
</dbReference>
<dbReference type="PROSITE" id="PS50887">
    <property type="entry name" value="GGDEF"/>
    <property type="match status" value="1"/>
</dbReference>
<feature type="domain" description="GGDEF" evidence="3">
    <location>
        <begin position="539"/>
        <end position="673"/>
    </location>
</feature>
<dbReference type="OrthoDB" id="9778432at2"/>
<dbReference type="SUPFAM" id="SSF52172">
    <property type="entry name" value="CheY-like"/>
    <property type="match status" value="1"/>
</dbReference>
<dbReference type="InterPro" id="IPR050469">
    <property type="entry name" value="Diguanylate_Cyclase"/>
</dbReference>
<dbReference type="InterPro" id="IPR011006">
    <property type="entry name" value="CheY-like_superfamily"/>
</dbReference>
<dbReference type="AlphaFoldDB" id="A0A5C6XFS5"/>
<dbReference type="CDD" id="cd01949">
    <property type="entry name" value="GGDEF"/>
    <property type="match status" value="1"/>
</dbReference>
<evidence type="ECO:0000256" key="1">
    <source>
        <dbReference type="PROSITE-ProRule" id="PRU00169"/>
    </source>
</evidence>
<comment type="caution">
    <text evidence="4">The sequence shown here is derived from an EMBL/GenBank/DDBJ whole genome shotgun (WGS) entry which is preliminary data.</text>
</comment>
<dbReference type="NCBIfam" id="TIGR00254">
    <property type="entry name" value="GGDEF"/>
    <property type="match status" value="1"/>
</dbReference>
<dbReference type="GO" id="GO:0005886">
    <property type="term" value="C:plasma membrane"/>
    <property type="evidence" value="ECO:0007669"/>
    <property type="project" value="TreeGrafter"/>
</dbReference>
<evidence type="ECO:0000313" key="4">
    <source>
        <dbReference type="EMBL" id="TXD36015.1"/>
    </source>
</evidence>
<evidence type="ECO:0000313" key="5">
    <source>
        <dbReference type="Proteomes" id="UP000321046"/>
    </source>
</evidence>
<accession>A0A5C6XFS5</accession>
<dbReference type="FunFam" id="3.30.70.270:FF:000001">
    <property type="entry name" value="Diguanylate cyclase domain protein"/>
    <property type="match status" value="1"/>
</dbReference>
<dbReference type="PANTHER" id="PTHR45138:SF9">
    <property type="entry name" value="DIGUANYLATE CYCLASE DGCM-RELATED"/>
    <property type="match status" value="1"/>
</dbReference>
<reference evidence="4 5" key="1">
    <citation type="submission" date="2019-08" db="EMBL/GenBank/DDBJ databases">
        <title>Bradymonadales sp. TMQ2.</title>
        <authorList>
            <person name="Liang Q."/>
        </authorList>
    </citation>
    <scope>NUCLEOTIDE SEQUENCE [LARGE SCALE GENOMIC DNA]</scope>
    <source>
        <strain evidence="4 5">TMQ2</strain>
    </source>
</reference>
<dbReference type="EMBL" id="VOSL01000047">
    <property type="protein sequence ID" value="TXD36015.1"/>
    <property type="molecule type" value="Genomic_DNA"/>
</dbReference>
<gene>
    <name evidence="4" type="ORF">FRC96_10430</name>
</gene>
<dbReference type="Pfam" id="PF00990">
    <property type="entry name" value="GGDEF"/>
    <property type="match status" value="1"/>
</dbReference>
<dbReference type="Gene3D" id="3.30.70.270">
    <property type="match status" value="1"/>
</dbReference>
<dbReference type="SUPFAM" id="SSF55073">
    <property type="entry name" value="Nucleotide cyclase"/>
    <property type="match status" value="1"/>
</dbReference>
<dbReference type="CDD" id="cd00156">
    <property type="entry name" value="REC"/>
    <property type="match status" value="1"/>
</dbReference>
<proteinExistence type="predicted"/>
<dbReference type="GO" id="GO:0000160">
    <property type="term" value="P:phosphorelay signal transduction system"/>
    <property type="evidence" value="ECO:0007669"/>
    <property type="project" value="InterPro"/>
</dbReference>
<feature type="domain" description="Response regulatory" evidence="2">
    <location>
        <begin position="383"/>
        <end position="499"/>
    </location>
</feature>
<dbReference type="Gene3D" id="3.40.50.2300">
    <property type="match status" value="2"/>
</dbReference>